<dbReference type="GO" id="GO:0005776">
    <property type="term" value="C:autophagosome"/>
    <property type="evidence" value="ECO:0007669"/>
    <property type="project" value="TreeGrafter"/>
</dbReference>
<dbReference type="GO" id="GO:0004674">
    <property type="term" value="F:protein serine/threonine kinase activity"/>
    <property type="evidence" value="ECO:0007669"/>
    <property type="project" value="InterPro"/>
</dbReference>
<evidence type="ECO:0000313" key="7">
    <source>
        <dbReference type="EMBL" id="PZW32578.1"/>
    </source>
</evidence>
<comment type="caution">
    <text evidence="7">The sequence shown here is derived from an EMBL/GenBank/DDBJ whole genome shotgun (WGS) entry which is preliminary data.</text>
</comment>
<evidence type="ECO:0000256" key="5">
    <source>
        <dbReference type="SAM" id="MobiDB-lite"/>
    </source>
</evidence>
<proteinExistence type="predicted"/>
<dbReference type="PROSITE" id="PS50011">
    <property type="entry name" value="PROTEIN_KINASE_DOM"/>
    <property type="match status" value="1"/>
</dbReference>
<dbReference type="GO" id="GO:0005829">
    <property type="term" value="C:cytosol"/>
    <property type="evidence" value="ECO:0007669"/>
    <property type="project" value="TreeGrafter"/>
</dbReference>
<reference evidence="7 8" key="1">
    <citation type="submission" date="2018-06" db="EMBL/GenBank/DDBJ databases">
        <title>Genomic Encyclopedia of Archaeal and Bacterial Type Strains, Phase II (KMG-II): from individual species to whole genera.</title>
        <authorList>
            <person name="Goeker M."/>
        </authorList>
    </citation>
    <scope>NUCLEOTIDE SEQUENCE [LARGE SCALE GENOMIC DNA]</scope>
    <source>
        <strain evidence="7 8">ATCC BAA-1881</strain>
    </source>
</reference>
<evidence type="ECO:0000256" key="4">
    <source>
        <dbReference type="ARBA" id="ARBA00022840"/>
    </source>
</evidence>
<dbReference type="InterPro" id="IPR011009">
    <property type="entry name" value="Kinase-like_dom_sf"/>
</dbReference>
<evidence type="ECO:0000256" key="1">
    <source>
        <dbReference type="ARBA" id="ARBA00022679"/>
    </source>
</evidence>
<dbReference type="EMBL" id="QKUF01000004">
    <property type="protein sequence ID" value="PZW32578.1"/>
    <property type="molecule type" value="Genomic_DNA"/>
</dbReference>
<dbReference type="InterPro" id="IPR045269">
    <property type="entry name" value="Atg1-like"/>
</dbReference>
<evidence type="ECO:0000259" key="6">
    <source>
        <dbReference type="PROSITE" id="PS50011"/>
    </source>
</evidence>
<dbReference type="Gene3D" id="3.30.200.20">
    <property type="entry name" value="Phosphorylase Kinase, domain 1"/>
    <property type="match status" value="1"/>
</dbReference>
<sequence length="391" mass="44711">MSASSDPYLGRKIRGYRLEHLLQHGSSMSIYRARTRELWLLPEVIVTIFHLPKNMSKQARDRFRDRFEQESEQLITLRHPHLFPLYGYGEEEGIFYHITPDAPGELLTTRLKHQKQWSAQAALQLLTRLADLLEYLHERGRVFLYLNKNTIFLNKDDEVQVMKLGQPQILSASNLSDQKLSLASYEHLKSITGSFLSAPEYLAPEVVRGAEGDKRSDVYSLGVLLFELLSGRPPFMGETFVETVRKHVHEPLPSLHEIAPEIPVALELVINHALQRDPERRFQSPQALITALAHVLQERLYTSSYNQIAQTIQQIRALAEPQQTRVVSSTLHLPEQQQPAEEQAQAEPISFYIKKQQAFSHLQARQPVSHKPLTNGGDPDATLLFERPLEA</sequence>
<keyword evidence="4" id="KW-0067">ATP-binding</keyword>
<protein>
    <submittedName>
        <fullName evidence="7">Serine/threonine-protein kinase</fullName>
    </submittedName>
</protein>
<organism evidence="7 8">
    <name type="scientific">Thermosporothrix hazakensis</name>
    <dbReference type="NCBI Taxonomy" id="644383"/>
    <lineage>
        <taxon>Bacteria</taxon>
        <taxon>Bacillati</taxon>
        <taxon>Chloroflexota</taxon>
        <taxon>Ktedonobacteria</taxon>
        <taxon>Ktedonobacterales</taxon>
        <taxon>Thermosporotrichaceae</taxon>
        <taxon>Thermosporothrix</taxon>
    </lineage>
</organism>
<evidence type="ECO:0000313" key="8">
    <source>
        <dbReference type="Proteomes" id="UP000248806"/>
    </source>
</evidence>
<dbReference type="AlphaFoldDB" id="A0A326UAB2"/>
<dbReference type="GO" id="GO:0016020">
    <property type="term" value="C:membrane"/>
    <property type="evidence" value="ECO:0007669"/>
    <property type="project" value="TreeGrafter"/>
</dbReference>
<dbReference type="OrthoDB" id="9802613at2"/>
<name>A0A326UAB2_THEHA</name>
<dbReference type="InterPro" id="IPR000719">
    <property type="entry name" value="Prot_kinase_dom"/>
</dbReference>
<feature type="region of interest" description="Disordered" evidence="5">
    <location>
        <begin position="363"/>
        <end position="391"/>
    </location>
</feature>
<dbReference type="Gene3D" id="1.10.510.10">
    <property type="entry name" value="Transferase(Phosphotransferase) domain 1"/>
    <property type="match status" value="1"/>
</dbReference>
<evidence type="ECO:0000256" key="3">
    <source>
        <dbReference type="ARBA" id="ARBA00022777"/>
    </source>
</evidence>
<dbReference type="CDD" id="cd14014">
    <property type="entry name" value="STKc_PknB_like"/>
    <property type="match status" value="1"/>
</dbReference>
<gene>
    <name evidence="7" type="ORF">EI42_01670</name>
</gene>
<feature type="domain" description="Protein kinase" evidence="6">
    <location>
        <begin position="16"/>
        <end position="297"/>
    </location>
</feature>
<dbReference type="Proteomes" id="UP000248806">
    <property type="component" value="Unassembled WGS sequence"/>
</dbReference>
<dbReference type="PANTHER" id="PTHR24348">
    <property type="entry name" value="SERINE/THREONINE-PROTEIN KINASE UNC-51-RELATED"/>
    <property type="match status" value="1"/>
</dbReference>
<dbReference type="GO" id="GO:0000407">
    <property type="term" value="C:phagophore assembly site"/>
    <property type="evidence" value="ECO:0007669"/>
    <property type="project" value="TreeGrafter"/>
</dbReference>
<dbReference type="Pfam" id="PF00069">
    <property type="entry name" value="Pkinase"/>
    <property type="match status" value="1"/>
</dbReference>
<keyword evidence="1" id="KW-0808">Transferase</keyword>
<keyword evidence="8" id="KW-1185">Reference proteome</keyword>
<accession>A0A326UAB2</accession>
<dbReference type="SUPFAM" id="SSF56112">
    <property type="entry name" value="Protein kinase-like (PK-like)"/>
    <property type="match status" value="1"/>
</dbReference>
<keyword evidence="3 7" id="KW-0418">Kinase</keyword>
<evidence type="ECO:0000256" key="2">
    <source>
        <dbReference type="ARBA" id="ARBA00022741"/>
    </source>
</evidence>
<dbReference type="RefSeq" id="WP_111320752.1">
    <property type="nucleotide sequence ID" value="NZ_BIFX01000002.1"/>
</dbReference>
<dbReference type="PANTHER" id="PTHR24348:SF22">
    <property type="entry name" value="NON-SPECIFIC SERINE_THREONINE PROTEIN KINASE"/>
    <property type="match status" value="1"/>
</dbReference>
<dbReference type="GO" id="GO:0005524">
    <property type="term" value="F:ATP binding"/>
    <property type="evidence" value="ECO:0007669"/>
    <property type="project" value="UniProtKB-KW"/>
</dbReference>
<keyword evidence="2" id="KW-0547">Nucleotide-binding</keyword>